<dbReference type="SUPFAM" id="SSF52047">
    <property type="entry name" value="RNI-like"/>
    <property type="match status" value="1"/>
</dbReference>
<dbReference type="AlphaFoldDB" id="A0A2B7Z346"/>
<proteinExistence type="predicted"/>
<sequence>MLGTLPTELLFAIVKNISSNADLFHLALVSKRIYGVAIEALCTTAVVTCDREHLTNAFLVPNFEKVTFAADGSKGRLDGLLLAKDLCFYAPVDKRFRNECYTCPSLPECITEEIGTFSTTPASVLSSLKPNTLRSFSWELGTCVNADILGSSGYIPTHQRGIEKLTLVTDVGCALAEGGLWGLPHLRNIRHLSWRRIRLKRMARTLQRVLEANSERLEYLELGIIPYECVGDNRHLILHVLRIILHSPGIQFSCLRDLSLSNVSFLLDMSLKRLVSAFQLTKLRSLKLHFCQGAFNVLNCMISGQPRAIMLKCLEISTIGLAPDESGTTWCKAFSLLQLFGELEALYLYIAQRIDPEILSSLYLLRQPTLKRLVLHDNSVPLHPRLKWFTQLRCLNWRNHLECLGIGISPLTLAKREHRKVFSDQLKFLHFRTICHNHADCPDPTRSRLLESFVLDEFAHRHRLRENHQKYTRNASYETLSSSFLQSLHSVAQYTVDFAEWAFGPDGYHHLSILAYGDFSYRNRHRPTQVLLCRKSRPTLLGPNGLVPEAERRSGLFCQVMTGDDFKLWGNIEGAYEMLSVCPSEQILS</sequence>
<dbReference type="Proteomes" id="UP000224634">
    <property type="component" value="Unassembled WGS sequence"/>
</dbReference>
<evidence type="ECO:0000313" key="1">
    <source>
        <dbReference type="EMBL" id="PGH27653.1"/>
    </source>
</evidence>
<gene>
    <name evidence="1" type="ORF">AJ80_00667</name>
</gene>
<reference evidence="1 2" key="1">
    <citation type="submission" date="2017-10" db="EMBL/GenBank/DDBJ databases">
        <title>Comparative genomics in systemic dimorphic fungi from Ajellomycetaceae.</title>
        <authorList>
            <person name="Munoz J.F."/>
            <person name="Mcewen J.G."/>
            <person name="Clay O.K."/>
            <person name="Cuomo C.A."/>
        </authorList>
    </citation>
    <scope>NUCLEOTIDE SEQUENCE [LARGE SCALE GENOMIC DNA]</scope>
    <source>
        <strain evidence="1 2">UAMH7299</strain>
    </source>
</reference>
<dbReference type="OrthoDB" id="4173402at2759"/>
<organism evidence="1 2">
    <name type="scientific">Polytolypa hystricis (strain UAMH7299)</name>
    <dbReference type="NCBI Taxonomy" id="1447883"/>
    <lineage>
        <taxon>Eukaryota</taxon>
        <taxon>Fungi</taxon>
        <taxon>Dikarya</taxon>
        <taxon>Ascomycota</taxon>
        <taxon>Pezizomycotina</taxon>
        <taxon>Eurotiomycetes</taxon>
        <taxon>Eurotiomycetidae</taxon>
        <taxon>Onygenales</taxon>
        <taxon>Onygenales incertae sedis</taxon>
        <taxon>Polytolypa</taxon>
    </lineage>
</organism>
<dbReference type="EMBL" id="PDNA01000005">
    <property type="protein sequence ID" value="PGH27653.1"/>
    <property type="molecule type" value="Genomic_DNA"/>
</dbReference>
<accession>A0A2B7Z346</accession>
<keyword evidence="2" id="KW-1185">Reference proteome</keyword>
<protein>
    <recommendedName>
        <fullName evidence="3">F-box domain-containing protein</fullName>
    </recommendedName>
</protein>
<evidence type="ECO:0008006" key="3">
    <source>
        <dbReference type="Google" id="ProtNLM"/>
    </source>
</evidence>
<evidence type="ECO:0000313" key="2">
    <source>
        <dbReference type="Proteomes" id="UP000224634"/>
    </source>
</evidence>
<comment type="caution">
    <text evidence="1">The sequence shown here is derived from an EMBL/GenBank/DDBJ whole genome shotgun (WGS) entry which is preliminary data.</text>
</comment>
<name>A0A2B7Z346_POLH7</name>